<gene>
    <name evidence="1" type="ORF">EYF80_004384</name>
</gene>
<keyword evidence="2" id="KW-1185">Reference proteome</keyword>
<organism evidence="1 2">
    <name type="scientific">Liparis tanakae</name>
    <name type="common">Tanaka's snailfish</name>
    <dbReference type="NCBI Taxonomy" id="230148"/>
    <lineage>
        <taxon>Eukaryota</taxon>
        <taxon>Metazoa</taxon>
        <taxon>Chordata</taxon>
        <taxon>Craniata</taxon>
        <taxon>Vertebrata</taxon>
        <taxon>Euteleostomi</taxon>
        <taxon>Actinopterygii</taxon>
        <taxon>Neopterygii</taxon>
        <taxon>Teleostei</taxon>
        <taxon>Neoteleostei</taxon>
        <taxon>Acanthomorphata</taxon>
        <taxon>Eupercaria</taxon>
        <taxon>Perciformes</taxon>
        <taxon>Cottioidei</taxon>
        <taxon>Cottales</taxon>
        <taxon>Liparidae</taxon>
        <taxon>Liparis</taxon>
    </lineage>
</organism>
<proteinExistence type="predicted"/>
<dbReference type="Proteomes" id="UP000314294">
    <property type="component" value="Unassembled WGS sequence"/>
</dbReference>
<comment type="caution">
    <text evidence="1">The sequence shown here is derived from an EMBL/GenBank/DDBJ whole genome shotgun (WGS) entry which is preliminary data.</text>
</comment>
<reference evidence="1 2" key="1">
    <citation type="submission" date="2019-03" db="EMBL/GenBank/DDBJ databases">
        <title>First draft genome of Liparis tanakae, snailfish: a comprehensive survey of snailfish specific genes.</title>
        <authorList>
            <person name="Kim W."/>
            <person name="Song I."/>
            <person name="Jeong J.-H."/>
            <person name="Kim D."/>
            <person name="Kim S."/>
            <person name="Ryu S."/>
            <person name="Song J.Y."/>
            <person name="Lee S.K."/>
        </authorList>
    </citation>
    <scope>NUCLEOTIDE SEQUENCE [LARGE SCALE GENOMIC DNA]</scope>
    <source>
        <tissue evidence="1">Muscle</tissue>
    </source>
</reference>
<dbReference type="AlphaFoldDB" id="A0A4Z2J7E7"/>
<evidence type="ECO:0000313" key="1">
    <source>
        <dbReference type="EMBL" id="TNN85362.1"/>
    </source>
</evidence>
<sequence>MDPLVSELGQALPLFEEQLEEVRGEASTALYVAQTQLLQPNDRAVLISSGCIQSVCSGSTVLFHVRPLRGILTSEAVQVFSQLGHWVFLQQLDTQFLHLPGQHRQTSLKR</sequence>
<accession>A0A4Z2J7E7</accession>
<evidence type="ECO:0000313" key="2">
    <source>
        <dbReference type="Proteomes" id="UP000314294"/>
    </source>
</evidence>
<dbReference type="EMBL" id="SRLO01000021">
    <property type="protein sequence ID" value="TNN85362.1"/>
    <property type="molecule type" value="Genomic_DNA"/>
</dbReference>
<name>A0A4Z2J7E7_9TELE</name>
<protein>
    <submittedName>
        <fullName evidence="1">Uncharacterized protein</fullName>
    </submittedName>
</protein>